<feature type="compositionally biased region" description="Polar residues" evidence="1">
    <location>
        <begin position="138"/>
        <end position="154"/>
    </location>
</feature>
<protein>
    <submittedName>
        <fullName evidence="2">Uncharacterized protein</fullName>
    </submittedName>
</protein>
<keyword evidence="3" id="KW-1185">Reference proteome</keyword>
<reference evidence="2" key="1">
    <citation type="journal article" date="2020" name="Stud. Mycol.">
        <title>101 Dothideomycetes genomes: a test case for predicting lifestyles and emergence of pathogens.</title>
        <authorList>
            <person name="Haridas S."/>
            <person name="Albert R."/>
            <person name="Binder M."/>
            <person name="Bloem J."/>
            <person name="Labutti K."/>
            <person name="Salamov A."/>
            <person name="Andreopoulos B."/>
            <person name="Baker S."/>
            <person name="Barry K."/>
            <person name="Bills G."/>
            <person name="Bluhm B."/>
            <person name="Cannon C."/>
            <person name="Castanera R."/>
            <person name="Culley D."/>
            <person name="Daum C."/>
            <person name="Ezra D."/>
            <person name="Gonzalez J."/>
            <person name="Henrissat B."/>
            <person name="Kuo A."/>
            <person name="Liang C."/>
            <person name="Lipzen A."/>
            <person name="Lutzoni F."/>
            <person name="Magnuson J."/>
            <person name="Mondo S."/>
            <person name="Nolan M."/>
            <person name="Ohm R."/>
            <person name="Pangilinan J."/>
            <person name="Park H.-J."/>
            <person name="Ramirez L."/>
            <person name="Alfaro M."/>
            <person name="Sun H."/>
            <person name="Tritt A."/>
            <person name="Yoshinaga Y."/>
            <person name="Zwiers L.-H."/>
            <person name="Turgeon B."/>
            <person name="Goodwin S."/>
            <person name="Spatafora J."/>
            <person name="Crous P."/>
            <person name="Grigoriev I."/>
        </authorList>
    </citation>
    <scope>NUCLEOTIDE SEQUENCE</scope>
    <source>
        <strain evidence="2">SCOH1-5</strain>
    </source>
</reference>
<organism evidence="2 3">
    <name type="scientific">Cercospora zeae-maydis SCOH1-5</name>
    <dbReference type="NCBI Taxonomy" id="717836"/>
    <lineage>
        <taxon>Eukaryota</taxon>
        <taxon>Fungi</taxon>
        <taxon>Dikarya</taxon>
        <taxon>Ascomycota</taxon>
        <taxon>Pezizomycotina</taxon>
        <taxon>Dothideomycetes</taxon>
        <taxon>Dothideomycetidae</taxon>
        <taxon>Mycosphaerellales</taxon>
        <taxon>Mycosphaerellaceae</taxon>
        <taxon>Cercospora</taxon>
    </lineage>
</organism>
<evidence type="ECO:0000313" key="3">
    <source>
        <dbReference type="Proteomes" id="UP000799539"/>
    </source>
</evidence>
<accession>A0A6A6F3R5</accession>
<dbReference type="AlphaFoldDB" id="A0A6A6F3R5"/>
<feature type="region of interest" description="Disordered" evidence="1">
    <location>
        <begin position="1"/>
        <end position="42"/>
    </location>
</feature>
<proteinExistence type="predicted"/>
<dbReference type="Proteomes" id="UP000799539">
    <property type="component" value="Unassembled WGS sequence"/>
</dbReference>
<evidence type="ECO:0000313" key="2">
    <source>
        <dbReference type="EMBL" id="KAF2209108.1"/>
    </source>
</evidence>
<sequence length="239" mass="26089">MASTAARSDDDEITDNILAKSGESGGANSGPITRREDAHQSREEIPQLKHRFEEGSIAAAFTVGVVASETVHLRRRRDDAVGRRSRVTGHLARTYMCLRRACQKVKAASSLSLIMGTSCVYKESRSMPPSQRDKPDTTSRVTTDCPRSNPTSCSRSHDESASPTRRGRRAGTVIPVRCDRPGTVEPKRRSWHVNCMCNGLTNQTSRDVRLPNGTRMSAGRCTQSALASPEFSGSLTSLL</sequence>
<gene>
    <name evidence="2" type="ORF">CERZMDRAFT_87285</name>
</gene>
<name>A0A6A6F3R5_9PEZI</name>
<evidence type="ECO:0000256" key="1">
    <source>
        <dbReference type="SAM" id="MobiDB-lite"/>
    </source>
</evidence>
<dbReference type="EMBL" id="ML992689">
    <property type="protein sequence ID" value="KAF2209108.1"/>
    <property type="molecule type" value="Genomic_DNA"/>
</dbReference>
<feature type="region of interest" description="Disordered" evidence="1">
    <location>
        <begin position="121"/>
        <end position="172"/>
    </location>
</feature>
<feature type="compositionally biased region" description="Basic and acidic residues" evidence="1">
    <location>
        <begin position="33"/>
        <end position="42"/>
    </location>
</feature>